<feature type="compositionally biased region" description="Polar residues" evidence="1">
    <location>
        <begin position="46"/>
        <end position="81"/>
    </location>
</feature>
<feature type="region of interest" description="Disordered" evidence="1">
    <location>
        <begin position="1"/>
        <end position="81"/>
    </location>
</feature>
<organism evidence="2 3">
    <name type="scientific">Amniculicola lignicola CBS 123094</name>
    <dbReference type="NCBI Taxonomy" id="1392246"/>
    <lineage>
        <taxon>Eukaryota</taxon>
        <taxon>Fungi</taxon>
        <taxon>Dikarya</taxon>
        <taxon>Ascomycota</taxon>
        <taxon>Pezizomycotina</taxon>
        <taxon>Dothideomycetes</taxon>
        <taxon>Pleosporomycetidae</taxon>
        <taxon>Pleosporales</taxon>
        <taxon>Amniculicolaceae</taxon>
        <taxon>Amniculicola</taxon>
    </lineage>
</organism>
<name>A0A6A5W619_9PLEO</name>
<proteinExistence type="predicted"/>
<dbReference type="EMBL" id="ML977626">
    <property type="protein sequence ID" value="KAF1996374.1"/>
    <property type="molecule type" value="Genomic_DNA"/>
</dbReference>
<accession>A0A6A5W619</accession>
<evidence type="ECO:0000313" key="3">
    <source>
        <dbReference type="Proteomes" id="UP000799779"/>
    </source>
</evidence>
<gene>
    <name evidence="2" type="ORF">P154DRAFT_321834</name>
</gene>
<protein>
    <submittedName>
        <fullName evidence="2">Uncharacterized protein</fullName>
    </submittedName>
</protein>
<evidence type="ECO:0000313" key="2">
    <source>
        <dbReference type="EMBL" id="KAF1996374.1"/>
    </source>
</evidence>
<sequence length="81" mass="8794">MPSAQKPWQGRLSKRSDGTLLKASTEPTNHTTQTGHVSMNHGPHMSAQSGTNPPQYKQVSSSINPPIQSSMYPPIQSSMHP</sequence>
<feature type="compositionally biased region" description="Polar residues" evidence="1">
    <location>
        <begin position="25"/>
        <end position="37"/>
    </location>
</feature>
<keyword evidence="3" id="KW-1185">Reference proteome</keyword>
<reference evidence="2" key="1">
    <citation type="journal article" date="2020" name="Stud. Mycol.">
        <title>101 Dothideomycetes genomes: a test case for predicting lifestyles and emergence of pathogens.</title>
        <authorList>
            <person name="Haridas S."/>
            <person name="Albert R."/>
            <person name="Binder M."/>
            <person name="Bloem J."/>
            <person name="Labutti K."/>
            <person name="Salamov A."/>
            <person name="Andreopoulos B."/>
            <person name="Baker S."/>
            <person name="Barry K."/>
            <person name="Bills G."/>
            <person name="Bluhm B."/>
            <person name="Cannon C."/>
            <person name="Castanera R."/>
            <person name="Culley D."/>
            <person name="Daum C."/>
            <person name="Ezra D."/>
            <person name="Gonzalez J."/>
            <person name="Henrissat B."/>
            <person name="Kuo A."/>
            <person name="Liang C."/>
            <person name="Lipzen A."/>
            <person name="Lutzoni F."/>
            <person name="Magnuson J."/>
            <person name="Mondo S."/>
            <person name="Nolan M."/>
            <person name="Ohm R."/>
            <person name="Pangilinan J."/>
            <person name="Park H.-J."/>
            <person name="Ramirez L."/>
            <person name="Alfaro M."/>
            <person name="Sun H."/>
            <person name="Tritt A."/>
            <person name="Yoshinaga Y."/>
            <person name="Zwiers L.-H."/>
            <person name="Turgeon B."/>
            <person name="Goodwin S."/>
            <person name="Spatafora J."/>
            <person name="Crous P."/>
            <person name="Grigoriev I."/>
        </authorList>
    </citation>
    <scope>NUCLEOTIDE SEQUENCE</scope>
    <source>
        <strain evidence="2">CBS 123094</strain>
    </source>
</reference>
<evidence type="ECO:0000256" key="1">
    <source>
        <dbReference type="SAM" id="MobiDB-lite"/>
    </source>
</evidence>
<dbReference type="Proteomes" id="UP000799779">
    <property type="component" value="Unassembled WGS sequence"/>
</dbReference>
<dbReference type="AlphaFoldDB" id="A0A6A5W619"/>